<evidence type="ECO:0000313" key="3">
    <source>
        <dbReference type="Proteomes" id="UP000190162"/>
    </source>
</evidence>
<gene>
    <name evidence="2" type="ORF">SAMN02745132_01558</name>
</gene>
<sequence length="179" mass="19282">MLTLSATQIPLKGLKVTARQQLAWQDMSGSSAATDQAETGDKATVLVVTGTLPFTQAKSLNRLYTLARAKGNSARVIYRIGNRTAEALKISQVKFQGTVTAQEDAQLRQWHIAFELVEHLSISERTEKREPPKPAAQQKATGVATPAPPPTATADVPPDTEVEMTGFMGVLQDLDKALA</sequence>
<evidence type="ECO:0008006" key="4">
    <source>
        <dbReference type="Google" id="ProtNLM"/>
    </source>
</evidence>
<proteinExistence type="predicted"/>
<organism evidence="2 3">
    <name type="scientific">Enterovibrio nigricans DSM 22720</name>
    <dbReference type="NCBI Taxonomy" id="1121868"/>
    <lineage>
        <taxon>Bacteria</taxon>
        <taxon>Pseudomonadati</taxon>
        <taxon>Pseudomonadota</taxon>
        <taxon>Gammaproteobacteria</taxon>
        <taxon>Vibrionales</taxon>
        <taxon>Vibrionaceae</taxon>
        <taxon>Enterovibrio</taxon>
    </lineage>
</organism>
<reference evidence="3" key="1">
    <citation type="submission" date="2017-02" db="EMBL/GenBank/DDBJ databases">
        <authorList>
            <person name="Varghese N."/>
            <person name="Submissions S."/>
        </authorList>
    </citation>
    <scope>NUCLEOTIDE SEQUENCE [LARGE SCALE GENOMIC DNA]</scope>
    <source>
        <strain evidence="3">DSM 22720</strain>
    </source>
</reference>
<feature type="compositionally biased region" description="Basic and acidic residues" evidence="1">
    <location>
        <begin position="123"/>
        <end position="132"/>
    </location>
</feature>
<keyword evidence="3" id="KW-1185">Reference proteome</keyword>
<name>A0A1T4UEQ4_9GAMM</name>
<evidence type="ECO:0000313" key="2">
    <source>
        <dbReference type="EMBL" id="SKA51153.1"/>
    </source>
</evidence>
<dbReference type="Proteomes" id="UP000190162">
    <property type="component" value="Unassembled WGS sequence"/>
</dbReference>
<dbReference type="AlphaFoldDB" id="A0A1T4UEQ4"/>
<dbReference type="InterPro" id="IPR057869">
    <property type="entry name" value="HP1_YO34"/>
</dbReference>
<dbReference type="EMBL" id="FUXU01000014">
    <property type="protein sequence ID" value="SKA51153.1"/>
    <property type="molecule type" value="Genomic_DNA"/>
</dbReference>
<dbReference type="OrthoDB" id="6314079at2"/>
<accession>A0A1T4UEQ4</accession>
<dbReference type="Pfam" id="PF25759">
    <property type="entry name" value="HP1_ORF34"/>
    <property type="match status" value="1"/>
</dbReference>
<dbReference type="RefSeq" id="WP_078751968.1">
    <property type="nucleotide sequence ID" value="NZ_FUXU01000014.1"/>
</dbReference>
<protein>
    <recommendedName>
        <fullName evidence="4">Adenine glycosylase</fullName>
    </recommendedName>
</protein>
<evidence type="ECO:0000256" key="1">
    <source>
        <dbReference type="SAM" id="MobiDB-lite"/>
    </source>
</evidence>
<feature type="region of interest" description="Disordered" evidence="1">
    <location>
        <begin position="123"/>
        <end position="160"/>
    </location>
</feature>